<feature type="domain" description="Pilus assembly protein E-set like" evidence="4">
    <location>
        <begin position="272"/>
        <end position="339"/>
    </location>
</feature>
<evidence type="ECO:0000259" key="4">
    <source>
        <dbReference type="Pfam" id="PF16967"/>
    </source>
</evidence>
<gene>
    <name evidence="5" type="ORF">N5I14_10245</name>
</gene>
<dbReference type="Pfam" id="PF15976">
    <property type="entry name" value="CooC_C"/>
    <property type="match status" value="1"/>
</dbReference>
<proteinExistence type="predicted"/>
<evidence type="ECO:0000313" key="5">
    <source>
        <dbReference type="EMBL" id="MDH1630623.1"/>
    </source>
</evidence>
<accession>A0AA42RUW4</accession>
<evidence type="ECO:0000256" key="1">
    <source>
        <dbReference type="ARBA" id="ARBA00022729"/>
    </source>
</evidence>
<evidence type="ECO:0000313" key="6">
    <source>
        <dbReference type="Proteomes" id="UP001160882"/>
    </source>
</evidence>
<feature type="domain" description="Pilus assembly protein C-terminal" evidence="3">
    <location>
        <begin position="722"/>
        <end position="816"/>
    </location>
</feature>
<dbReference type="InterPro" id="IPR032636">
    <property type="entry name" value="Pilus_assem_E-set-like_dom"/>
</dbReference>
<evidence type="ECO:0000256" key="2">
    <source>
        <dbReference type="SAM" id="MobiDB-lite"/>
    </source>
</evidence>
<comment type="caution">
    <text evidence="5">The sequence shown here is derived from an EMBL/GenBank/DDBJ whole genome shotgun (WGS) entry which is preliminary data.</text>
</comment>
<dbReference type="EMBL" id="JAOCGG010000016">
    <property type="protein sequence ID" value="MDH1630623.1"/>
    <property type="molecule type" value="Genomic_DNA"/>
</dbReference>
<evidence type="ECO:0000259" key="3">
    <source>
        <dbReference type="Pfam" id="PF15976"/>
    </source>
</evidence>
<name>A0AA42RUW4_9PSED</name>
<dbReference type="InterPro" id="IPR031917">
    <property type="entry name" value="Pilus_assem_C"/>
</dbReference>
<sequence length="833" mass="90952">MTQYSSIATLRGLLGVGVLFVPLLAWADIARGALPGLVQAQGLPREFEAHFFDVPLAVRVDLDGRYLGDAMVVLSRDQRVQLLEFSDTLDSQEPESVRRRWQERLADGRALGDCRSQCPDGLLAVHYSLVNSQLSLLTSQAEASDGEHRYHRLPEQGSHGLLLRNQLNLVGDGRQTNGRYALQGQTSLGNWTGFADAQTDRGSDSQQGTRYRLDQLYGERLHEDLFFRLGYFTPGAQGLVRQPRMFGSSPDTTLGLMFGSSDSLAIDSAVPSATPIYVTPDRPGVVEIYRNGVLINSQPVQPGLQTLDTRVLPGGIYEVEVRLVEDGEVTSRTQEFIYKPSNWSTSDSRWRYNFYFGRQDSLLNNWQDEHEDSLSAGVMANYLLHPRAVLGLSSQRIDERMQYSTSLDWTVRERANLYLNLFQTQGYGTGYDVQGVYSHDLGSLVFSHNRSWIESARGLDDGSVRQQNSQTSLSLNHRLDQRNTATVRATRSSGEASGMAYDLGWSYFGKLGGSDATWRLSLFDRPGTRATDDARSRGVNLSLSMSLGAPGKRLSASLGSRTSRDGGRDRNASVSYQQDVDLGAVRTLTGTATVDRYGAGLTGHANFENRWLHGDSYVQQSSYNGEVSAGLNLESMVAIGGGKMAMSGQYLPHQAGLIIDVDTDLDGLRLRADDHHGGSAVLRSGRNIVPVSAFKSGHVQFDFEDGGSAAAVIQPSSVDYHLNRGGVEYRQLHVLRTVTVLGRLLDAQGQPMRGALVINHASRGVSEADGHFAVEMSESTPTLEIRSAGIAACLLTLDPARLPREDDVLLAGDVRCLPGGLAGADAAIQGRDS</sequence>
<dbReference type="Proteomes" id="UP001160882">
    <property type="component" value="Unassembled WGS sequence"/>
</dbReference>
<feature type="compositionally biased region" description="Basic and acidic residues" evidence="2">
    <location>
        <begin position="562"/>
        <end position="571"/>
    </location>
</feature>
<organism evidence="5 6">
    <name type="scientific">Pseudomonas mosselii</name>
    <dbReference type="NCBI Taxonomy" id="78327"/>
    <lineage>
        <taxon>Bacteria</taxon>
        <taxon>Pseudomonadati</taxon>
        <taxon>Pseudomonadota</taxon>
        <taxon>Gammaproteobacteria</taxon>
        <taxon>Pseudomonadales</taxon>
        <taxon>Pseudomonadaceae</taxon>
        <taxon>Pseudomonas</taxon>
    </lineage>
</organism>
<dbReference type="Pfam" id="PF16967">
    <property type="entry name" value="TcfC"/>
    <property type="match status" value="1"/>
</dbReference>
<feature type="region of interest" description="Disordered" evidence="2">
    <location>
        <begin position="549"/>
        <end position="575"/>
    </location>
</feature>
<dbReference type="AlphaFoldDB" id="A0AA42RUW4"/>
<keyword evidence="1" id="KW-0732">Signal</keyword>
<reference evidence="5" key="1">
    <citation type="submission" date="2022-09" db="EMBL/GenBank/DDBJ databases">
        <title>Intensive care unit water sources are persistently colonized with multi-drug resistant bacteria and are the site of extensive horizontal gene transfer of antibiotic resistance genes.</title>
        <authorList>
            <person name="Diorio-Toth L."/>
        </authorList>
    </citation>
    <scope>NUCLEOTIDE SEQUENCE</scope>
    <source>
        <strain evidence="5">GD03782</strain>
    </source>
</reference>
<protein>
    <submittedName>
        <fullName evidence="5">TcfC E-set like domain-containing protein</fullName>
    </submittedName>
</protein>
<dbReference type="RefSeq" id="WP_280081729.1">
    <property type="nucleotide sequence ID" value="NZ_JAOCGG010000016.1"/>
</dbReference>